<sequence>MTDKNWTDTQRFDDKAAEWDDNARRAALADAVARAIIAHLPISKPQNALEFGCGTGLVTTRIAPHCARLTAVDSSSEMIRMLGEKIAAGNIVNIEPLHLDFSRPEKATELAGDFDFVFSSMTLHHIPDPASFLHELIGHMSPGGTLSIADLDAEDGFFHDDPSGQVHHGFERSALQAMLESAGFTNVAFITAHLIEKKNRAGEQKAYPIFLVTALKPKA</sequence>
<dbReference type="Pfam" id="PF13489">
    <property type="entry name" value="Methyltransf_23"/>
    <property type="match status" value="1"/>
</dbReference>
<gene>
    <name evidence="2" type="ORF">ENL07_07490</name>
</gene>
<protein>
    <submittedName>
        <fullName evidence="2">Class I SAM-dependent methyltransferase</fullName>
    </submittedName>
</protein>
<proteinExistence type="predicted"/>
<dbReference type="EMBL" id="DRSQ01000149">
    <property type="protein sequence ID" value="HHE32458.1"/>
    <property type="molecule type" value="Genomic_DNA"/>
</dbReference>
<dbReference type="GO" id="GO:0008168">
    <property type="term" value="F:methyltransferase activity"/>
    <property type="evidence" value="ECO:0007669"/>
    <property type="project" value="UniProtKB-KW"/>
</dbReference>
<dbReference type="AlphaFoldDB" id="A0A7C5H936"/>
<dbReference type="PANTHER" id="PTHR43861:SF3">
    <property type="entry name" value="PUTATIVE (AFU_ORTHOLOGUE AFUA_2G14390)-RELATED"/>
    <property type="match status" value="1"/>
</dbReference>
<reference evidence="2" key="1">
    <citation type="journal article" date="2020" name="mSystems">
        <title>Genome- and Community-Level Interaction Insights into Carbon Utilization and Element Cycling Functions of Hydrothermarchaeota in Hydrothermal Sediment.</title>
        <authorList>
            <person name="Zhou Z."/>
            <person name="Liu Y."/>
            <person name="Xu W."/>
            <person name="Pan J."/>
            <person name="Luo Z.H."/>
            <person name="Li M."/>
        </authorList>
    </citation>
    <scope>NUCLEOTIDE SEQUENCE [LARGE SCALE GENOMIC DNA]</scope>
    <source>
        <strain evidence="2">HyVt-633</strain>
    </source>
</reference>
<dbReference type="PANTHER" id="PTHR43861">
    <property type="entry name" value="TRANS-ACONITATE 2-METHYLTRANSFERASE-RELATED"/>
    <property type="match status" value="1"/>
</dbReference>
<accession>A0A7C5H936</accession>
<dbReference type="GO" id="GO:0032259">
    <property type="term" value="P:methylation"/>
    <property type="evidence" value="ECO:0007669"/>
    <property type="project" value="UniProtKB-KW"/>
</dbReference>
<keyword evidence="2" id="KW-0489">Methyltransferase</keyword>
<name>A0A7C5H936_9CHLB</name>
<evidence type="ECO:0000313" key="2">
    <source>
        <dbReference type="EMBL" id="HHE32458.1"/>
    </source>
</evidence>
<dbReference type="SUPFAM" id="SSF53335">
    <property type="entry name" value="S-adenosyl-L-methionine-dependent methyltransferases"/>
    <property type="match status" value="1"/>
</dbReference>
<organism evidence="2">
    <name type="scientific">Chlorobaculum parvum</name>
    <dbReference type="NCBI Taxonomy" id="274539"/>
    <lineage>
        <taxon>Bacteria</taxon>
        <taxon>Pseudomonadati</taxon>
        <taxon>Chlorobiota</taxon>
        <taxon>Chlorobiia</taxon>
        <taxon>Chlorobiales</taxon>
        <taxon>Chlorobiaceae</taxon>
        <taxon>Chlorobaculum</taxon>
    </lineage>
</organism>
<dbReference type="InterPro" id="IPR029063">
    <property type="entry name" value="SAM-dependent_MTases_sf"/>
</dbReference>
<evidence type="ECO:0000256" key="1">
    <source>
        <dbReference type="ARBA" id="ARBA00022679"/>
    </source>
</evidence>
<dbReference type="Gene3D" id="3.40.50.150">
    <property type="entry name" value="Vaccinia Virus protein VP39"/>
    <property type="match status" value="1"/>
</dbReference>
<dbReference type="Proteomes" id="UP000886058">
    <property type="component" value="Unassembled WGS sequence"/>
</dbReference>
<dbReference type="CDD" id="cd02440">
    <property type="entry name" value="AdoMet_MTases"/>
    <property type="match status" value="1"/>
</dbReference>
<keyword evidence="1" id="KW-0808">Transferase</keyword>
<comment type="caution">
    <text evidence="2">The sequence shown here is derived from an EMBL/GenBank/DDBJ whole genome shotgun (WGS) entry which is preliminary data.</text>
</comment>